<dbReference type="Pfam" id="PF00378">
    <property type="entry name" value="ECH_1"/>
    <property type="match status" value="1"/>
</dbReference>
<reference evidence="2 3" key="1">
    <citation type="submission" date="2015-12" db="EMBL/GenBank/DDBJ databases">
        <authorList>
            <person name="Shamseldin A."/>
            <person name="Moawad H."/>
            <person name="Abd El-Rahim W.M."/>
            <person name="Sadowsky M.J."/>
        </authorList>
    </citation>
    <scope>NUCLEOTIDE SEQUENCE [LARGE SCALE GENOMIC DNA]</scope>
    <source>
        <strain evidence="2 3">JC234</strain>
    </source>
</reference>
<dbReference type="CDD" id="cd06558">
    <property type="entry name" value="crotonase-like"/>
    <property type="match status" value="1"/>
</dbReference>
<evidence type="ECO:0000313" key="2">
    <source>
        <dbReference type="EMBL" id="OCW58528.1"/>
    </source>
</evidence>
<gene>
    <name evidence="2" type="ORF">AWJ14_18740</name>
</gene>
<dbReference type="Gene3D" id="3.90.226.10">
    <property type="entry name" value="2-enoyl-CoA Hydratase, Chain A, domain 1"/>
    <property type="match status" value="1"/>
</dbReference>
<sequence length="276" mass="29503">MQLPKTRHIEIDFDPQGILHVTLARVEILNAFNQVMMDEIASLFNALEEEPDVRVVVFRGKGGVFSAGSDLSEIVSSMEKTVAAGEDVDGLLYRVTRGTGDLLELIDRCPKLVVSVLEGSVLGTGLGIAAVSDVVLADQSAVLALPEVTLGFSPSQISPFVARRIGFSSARMLALTAARINSAEAYRLGFIDYIAADGEELEELVTRTLNAALACEPAAVAHTKALMGQLELLDLGPYLDSAAQIGVNDLCSDTGRQGLNAYATRTTPPWRRRMGA</sequence>
<dbReference type="AlphaFoldDB" id="A0A1C1YYE6"/>
<dbReference type="Proteomes" id="UP000094795">
    <property type="component" value="Unassembled WGS sequence"/>
</dbReference>
<dbReference type="RefSeq" id="WP_066176543.1">
    <property type="nucleotide sequence ID" value="NZ_LQZT01000006.1"/>
</dbReference>
<dbReference type="InterPro" id="IPR014748">
    <property type="entry name" value="Enoyl-CoA_hydra_C"/>
</dbReference>
<keyword evidence="3" id="KW-1185">Reference proteome</keyword>
<protein>
    <recommendedName>
        <fullName evidence="4">Enoyl-CoA hydratase</fullName>
    </recommendedName>
</protein>
<evidence type="ECO:0008006" key="4">
    <source>
        <dbReference type="Google" id="ProtNLM"/>
    </source>
</evidence>
<dbReference type="GO" id="GO:0008300">
    <property type="term" value="P:isoprenoid catabolic process"/>
    <property type="evidence" value="ECO:0007669"/>
    <property type="project" value="TreeGrafter"/>
</dbReference>
<comment type="similarity">
    <text evidence="1">Belongs to the enoyl-CoA hydratase/isomerase family.</text>
</comment>
<dbReference type="InterPro" id="IPR029045">
    <property type="entry name" value="ClpP/crotonase-like_dom_sf"/>
</dbReference>
<comment type="caution">
    <text evidence="2">The sequence shown here is derived from an EMBL/GenBank/DDBJ whole genome shotgun (WGS) entry which is preliminary data.</text>
</comment>
<name>A0A1C1YYE6_9HYPH</name>
<dbReference type="GO" id="GO:0003824">
    <property type="term" value="F:catalytic activity"/>
    <property type="evidence" value="ECO:0007669"/>
    <property type="project" value="UniProtKB-ARBA"/>
</dbReference>
<dbReference type="STRING" id="1480615.AWJ14_18740"/>
<dbReference type="PANTHER" id="PTHR42964:SF1">
    <property type="entry name" value="POLYKETIDE BIOSYNTHESIS ENOYL-COA HYDRATASE PKSH-RELATED"/>
    <property type="match status" value="1"/>
</dbReference>
<dbReference type="EMBL" id="LQZT01000006">
    <property type="protein sequence ID" value="OCW58528.1"/>
    <property type="molecule type" value="Genomic_DNA"/>
</dbReference>
<dbReference type="InterPro" id="IPR001753">
    <property type="entry name" value="Enoyl-CoA_hydra/iso"/>
</dbReference>
<organism evidence="2 3">
    <name type="scientific">Hoeflea olei</name>
    <dbReference type="NCBI Taxonomy" id="1480615"/>
    <lineage>
        <taxon>Bacteria</taxon>
        <taxon>Pseudomonadati</taxon>
        <taxon>Pseudomonadota</taxon>
        <taxon>Alphaproteobacteria</taxon>
        <taxon>Hyphomicrobiales</taxon>
        <taxon>Rhizobiaceae</taxon>
        <taxon>Hoeflea</taxon>
    </lineage>
</organism>
<proteinExistence type="inferred from homology"/>
<accession>A0A1C1YYE6</accession>
<dbReference type="Gene3D" id="1.10.12.10">
    <property type="entry name" value="Lyase 2-enoyl-coa Hydratase, Chain A, domain 2"/>
    <property type="match status" value="1"/>
</dbReference>
<dbReference type="InterPro" id="IPR051683">
    <property type="entry name" value="Enoyl-CoA_Hydratase/Isomerase"/>
</dbReference>
<evidence type="ECO:0000256" key="1">
    <source>
        <dbReference type="ARBA" id="ARBA00005254"/>
    </source>
</evidence>
<dbReference type="PANTHER" id="PTHR42964">
    <property type="entry name" value="ENOYL-COA HYDRATASE"/>
    <property type="match status" value="1"/>
</dbReference>
<dbReference type="SUPFAM" id="SSF52096">
    <property type="entry name" value="ClpP/crotonase"/>
    <property type="match status" value="1"/>
</dbReference>
<evidence type="ECO:0000313" key="3">
    <source>
        <dbReference type="Proteomes" id="UP000094795"/>
    </source>
</evidence>